<evidence type="ECO:0000313" key="9">
    <source>
        <dbReference type="Proteomes" id="UP000272025"/>
    </source>
</evidence>
<evidence type="ECO:0000256" key="5">
    <source>
        <dbReference type="SAM" id="MobiDB-lite"/>
    </source>
</evidence>
<dbReference type="InterPro" id="IPR051694">
    <property type="entry name" value="Immunoregulatory_rcpt-like"/>
</dbReference>
<keyword evidence="2 6" id="KW-0812">Transmembrane</keyword>
<dbReference type="PANTHER" id="PTHR15549">
    <property type="entry name" value="PAIRED IMMUNOGLOBULIN-LIKE TYPE 2 RECEPTOR"/>
    <property type="match status" value="1"/>
</dbReference>
<evidence type="ECO:0000256" key="3">
    <source>
        <dbReference type="ARBA" id="ARBA00022989"/>
    </source>
</evidence>
<comment type="subcellular location">
    <subcellularLocation>
        <location evidence="1">Membrane</location>
        <topology evidence="1">Single-pass membrane protein</topology>
    </subcellularLocation>
</comment>
<feature type="signal peptide" evidence="7">
    <location>
        <begin position="1"/>
        <end position="19"/>
    </location>
</feature>
<accession>A0A3N2PKS5</accession>
<feature type="region of interest" description="Disordered" evidence="5">
    <location>
        <begin position="150"/>
        <end position="219"/>
    </location>
</feature>
<dbReference type="OrthoDB" id="4848027at2759"/>
<feature type="compositionally biased region" description="Low complexity" evidence="5">
    <location>
        <begin position="150"/>
        <end position="178"/>
    </location>
</feature>
<dbReference type="STRING" id="1314773.A0A3N2PKS5"/>
<dbReference type="GO" id="GO:0016020">
    <property type="term" value="C:membrane"/>
    <property type="evidence" value="ECO:0007669"/>
    <property type="project" value="UniProtKB-SubCell"/>
</dbReference>
<dbReference type="Proteomes" id="UP000272025">
    <property type="component" value="Unassembled WGS sequence"/>
</dbReference>
<sequence>MARLALPVTLLCLLHLCSARCYYPNGLRANGDFPCDPDDDDSPCCNGGAGWSCMSNKLCKGPDGNIIRGSCTDQNWESPSCPQYCLSANTGGTDLISCANVTEIDTLYCCDHTINCCNSGVGRFEVLPSEPEIWATWNRDETQYVVVLATPSSTSTSEEPSSTVDTESATTSTQSPTASDDRGDRSTSTSEASSPAETAPEESSQSAPQPSPDASSEEGLSVAAQAGIGAGAGVGAILIAAVIYLFWKLRKNQKMLEENQRAAAAGRWTGAAPYAEQPPQPMSDVMVNPWYSPHGHSGLKESHTQVRQYQRQELDTRTPQDYGERAELPGYVL</sequence>
<evidence type="ECO:0000256" key="6">
    <source>
        <dbReference type="SAM" id="Phobius"/>
    </source>
</evidence>
<keyword evidence="3 6" id="KW-1133">Transmembrane helix</keyword>
<evidence type="ECO:0000256" key="7">
    <source>
        <dbReference type="SAM" id="SignalP"/>
    </source>
</evidence>
<dbReference type="RefSeq" id="XP_028462921.1">
    <property type="nucleotide sequence ID" value="XM_028610895.1"/>
</dbReference>
<feature type="compositionally biased region" description="Low complexity" evidence="5">
    <location>
        <begin position="186"/>
        <end position="219"/>
    </location>
</feature>
<evidence type="ECO:0000313" key="8">
    <source>
        <dbReference type="EMBL" id="ROT35115.1"/>
    </source>
</evidence>
<evidence type="ECO:0000256" key="4">
    <source>
        <dbReference type="ARBA" id="ARBA00023136"/>
    </source>
</evidence>
<dbReference type="EMBL" id="ML119062">
    <property type="protein sequence ID" value="ROT35115.1"/>
    <property type="molecule type" value="Genomic_DNA"/>
</dbReference>
<gene>
    <name evidence="8" type="ORF">SODALDRAFT_329289</name>
</gene>
<reference evidence="8 9" key="1">
    <citation type="journal article" date="2018" name="Mol. Ecol.">
        <title>The obligate alkalophilic soda-lake fungus Sodiomyces alkalinus has shifted to a protein diet.</title>
        <authorList>
            <person name="Grum-Grzhimaylo A.A."/>
            <person name="Falkoski D.L."/>
            <person name="van den Heuvel J."/>
            <person name="Valero-Jimenez C.A."/>
            <person name="Min B."/>
            <person name="Choi I.G."/>
            <person name="Lipzen A."/>
            <person name="Daum C.G."/>
            <person name="Aanen D.K."/>
            <person name="Tsang A."/>
            <person name="Henrissat B."/>
            <person name="Bilanenko E.N."/>
            <person name="de Vries R.P."/>
            <person name="van Kan J.A.L."/>
            <person name="Grigoriev I.V."/>
            <person name="Debets A.J.M."/>
        </authorList>
    </citation>
    <scope>NUCLEOTIDE SEQUENCE [LARGE SCALE GENOMIC DNA]</scope>
    <source>
        <strain evidence="8 9">F11</strain>
    </source>
</reference>
<organism evidence="8 9">
    <name type="scientific">Sodiomyces alkalinus (strain CBS 110278 / VKM F-3762 / F11)</name>
    <name type="common">Alkaliphilic filamentous fungus</name>
    <dbReference type="NCBI Taxonomy" id="1314773"/>
    <lineage>
        <taxon>Eukaryota</taxon>
        <taxon>Fungi</taxon>
        <taxon>Dikarya</taxon>
        <taxon>Ascomycota</taxon>
        <taxon>Pezizomycotina</taxon>
        <taxon>Sordariomycetes</taxon>
        <taxon>Hypocreomycetidae</taxon>
        <taxon>Glomerellales</taxon>
        <taxon>Plectosphaerellaceae</taxon>
        <taxon>Sodiomyces</taxon>
    </lineage>
</organism>
<dbReference type="PANTHER" id="PTHR15549:SF33">
    <property type="entry name" value="MEMBRANE PROTEIN WSC4, PUTATIVE (AFU_ORTHOLOGUE AFUA_5G09020)-RELATED"/>
    <property type="match status" value="1"/>
</dbReference>
<dbReference type="GO" id="GO:0071944">
    <property type="term" value="C:cell periphery"/>
    <property type="evidence" value="ECO:0007669"/>
    <property type="project" value="UniProtKB-ARBA"/>
</dbReference>
<protein>
    <recommendedName>
        <fullName evidence="10">Mid2 domain-containing protein</fullName>
    </recommendedName>
</protein>
<evidence type="ECO:0000256" key="1">
    <source>
        <dbReference type="ARBA" id="ARBA00004167"/>
    </source>
</evidence>
<feature type="region of interest" description="Disordered" evidence="5">
    <location>
        <begin position="296"/>
        <end position="333"/>
    </location>
</feature>
<evidence type="ECO:0008006" key="10">
    <source>
        <dbReference type="Google" id="ProtNLM"/>
    </source>
</evidence>
<dbReference type="GeneID" id="39579373"/>
<keyword evidence="9" id="KW-1185">Reference proteome</keyword>
<keyword evidence="4 6" id="KW-0472">Membrane</keyword>
<proteinExistence type="predicted"/>
<feature type="chain" id="PRO_5018292630" description="Mid2 domain-containing protein" evidence="7">
    <location>
        <begin position="20"/>
        <end position="333"/>
    </location>
</feature>
<feature type="compositionally biased region" description="Basic and acidic residues" evidence="5">
    <location>
        <begin position="298"/>
        <end position="327"/>
    </location>
</feature>
<feature type="transmembrane region" description="Helical" evidence="6">
    <location>
        <begin position="226"/>
        <end position="247"/>
    </location>
</feature>
<name>A0A3N2PKS5_SODAK</name>
<keyword evidence="7" id="KW-0732">Signal</keyword>
<evidence type="ECO:0000256" key="2">
    <source>
        <dbReference type="ARBA" id="ARBA00022692"/>
    </source>
</evidence>
<dbReference type="AlphaFoldDB" id="A0A3N2PKS5"/>